<dbReference type="Pfam" id="PF00328">
    <property type="entry name" value="His_Phos_2"/>
    <property type="match status" value="1"/>
</dbReference>
<evidence type="ECO:0000256" key="4">
    <source>
        <dbReference type="ARBA" id="ARBA00022741"/>
    </source>
</evidence>
<accession>A0A4Z1SY09</accession>
<proteinExistence type="inferred from homology"/>
<feature type="region of interest" description="Disordered" evidence="10">
    <location>
        <begin position="1198"/>
        <end position="1221"/>
    </location>
</feature>
<evidence type="ECO:0000256" key="9">
    <source>
        <dbReference type="RuleBase" id="RU365032"/>
    </source>
</evidence>
<evidence type="ECO:0000256" key="2">
    <source>
        <dbReference type="ARBA" id="ARBA00022490"/>
    </source>
</evidence>
<name>A0A4Z1SY09_GIAMU</name>
<evidence type="ECO:0000259" key="11">
    <source>
        <dbReference type="Pfam" id="PF18086"/>
    </source>
</evidence>
<keyword evidence="3 9" id="KW-0808">Transferase</keyword>
<dbReference type="SUPFAM" id="SSF53254">
    <property type="entry name" value="Phosphoglycerate mutase-like"/>
    <property type="match status" value="2"/>
</dbReference>
<feature type="compositionally biased region" description="Polar residues" evidence="10">
    <location>
        <begin position="1198"/>
        <end position="1213"/>
    </location>
</feature>
<dbReference type="InterPro" id="IPR000560">
    <property type="entry name" value="His_Pase_clade-2"/>
</dbReference>
<dbReference type="Gene3D" id="3.30.470.20">
    <property type="entry name" value="ATP-grasp fold, B domain"/>
    <property type="match status" value="1"/>
</dbReference>
<organism evidence="12 13">
    <name type="scientific">Giardia muris</name>
    <dbReference type="NCBI Taxonomy" id="5742"/>
    <lineage>
        <taxon>Eukaryota</taxon>
        <taxon>Metamonada</taxon>
        <taxon>Diplomonadida</taxon>
        <taxon>Hexamitidae</taxon>
        <taxon>Giardiinae</taxon>
        <taxon>Giardia</taxon>
    </lineage>
</organism>
<protein>
    <recommendedName>
        <fullName evidence="9">Inositol hexakisphosphate and diphosphoinositol-pentakisphosphate kinase</fullName>
        <ecNumber evidence="9">2.7.4.24</ecNumber>
    </recommendedName>
</protein>
<dbReference type="OrthoDB" id="18042at2759"/>
<sequence length="1911" mass="218431">MQCEPSQRIRLGLLCMSKKARSDPMQEILKRLNHDNLMELIYFPDDMLLNMPIEQWPEVDVVIGFHSNGFPLKKAIAYEELRGPYSINSLKGQLTLLSRFESYKKMARHSIPLPRHILACRRPPPDEKRCEACCMALPNEQGLRSADSIHCTCIYEDPIGFIDGGSYVEYNGVRIMKPFLEKPADSEDHNIWIYYPPPSAPGDKPEGVTKLFRKVGNCSSEFIPGKHSIRRNGCYIYEAFLPPQDNTDVKIYAVFPNYILAETRKAPHIDGVVVRDPETKKEVRMLTELSVRERDISMLIWQTFGQRVCGFDFVRSEGKTVVCDVNGWSFVKTNPRYYDVCARILRELSIQAITQSQKDIARALKFPRDELLPNALHFSRVTHPSVVYPKGGTYYIDSTYLDMLDKITEMLVKRRQGGGENKSTIFPAMNDILFTRYKECTLRRRGFVGLIRSGDRVPKFWYAITSSNQWILTLFAGVSDNESESSEIRQQYREKGVRDIIIRPSYTPMRAKGISDTIEALLERKGINPQEIRRTPFLLLQKHTTSGRHSRVPTDSVDFFEESTVTKTSDGLFPTPRVLKSALTYDSDDEFTVEEMDALKLCYALFSNEIAGVRIKLRRQDRTTTTFKLSISWGGYLTVSGLRQAFSLGKMLRRMFIPYTPDRLVEPEESDGDCVEGYASTPSSDLLEKTQLLLPSDDVPTLSAESPMEQKSRSDLYKRTLRVFFSGERRDRHCALGVLIGICTDDSKEIDDIFPQLREYRSYELSPNIMSYLSERYQPDQPIPYINLSISQLRQMLVYEDTILHNVPRPVEELLEREKTRINKYLNERSTKENYLTLPVFTTAGRGSTKHLSILSGADNLDIERIRTGVGSTCATIAMGDLYRNPETSIRSLSKLFATTHTTSSDSCQSAMIGFMHKSTSYSSLQEEMIPAIRFGTGIETDEDEVLIEEEHHNEWSDSSLPSGVHLPSSSYTDSHLSTSQLSHVHSWETLPRLRCSTCTSEPRLSSEIDLRNRTSIRQHFEACLKNEQYANHIEMASDIYDFLESFLDELEHMHFRTAPNLSVSRRVTLHDVSASRSNTPSGLSTIEPLESRFSPLSIISQIRYVLYDFRVGNQYDFSAIVALNHSMRFLAIHFPELASNEKLDRLIKLLSRYAVQVVHTIYGITMSNQANISYQIAGVLFQTLIDDLSEVTTRQHPQYTPTLDGDGTNSSQRGRHLKGQRSDVPLEDIMMAKLYVGSIPWIHSILNLITLNPDFSEFLIHSREVTRQLSFGASLSFVLWELVKTDMEPAFLVQIFYSSGASADVFQHNAYNVQPLDQPEPLMYPIPLFLLTQFAAKIPKYRKRLASDERLFSMICVVRHADRTPKQRLKFKVDHDDLAQRVMKRLRISEIAPTDVTFRAEDAEERLAIMKISEEVQNWMTLIKECQGSASVLADPGVQKLVENLTQFLVVVTNPPPALKVQLKFPFPWRGVRRFTLLAKYDGVLTTMGRLQSHLCGRLLYQTLLDDFFELGVEVIPGSLNRVYNLLKESSAYCSDEPRVRTTAEECLKEIVDNYNQLAQDLQYSQLLNQDDITIEELPLLSKVDKIARELISMEKETLNKALTEKIDLSNENPKNLQGCLLDFIRSIPHRALEELGVPFTRLEELRRLLTDLVIGYEEYFSDKEQFPEGFQTVLQDGETIHSIIRRMRFITGGYYDPETQSYNVSKIADITDLLRYEILQHHYILNEELQRILKDAWDSVRVLIPFTASQEFGLTDFTKFAIASFITRDLLSTITDNLRTPGLSFYFTSESHIHGLLNLLLCSPGSPCKVDRDSVSGVDFLSHFVFKGYARGSNDFCSRVEVYWSRGSAHSPYKIDMSLAENVIRVQAPLLISDTLCIKDFEAILTHSQNITNMLQNRANDNLPLLPTH</sequence>
<keyword evidence="13" id="KW-1185">Reference proteome</keyword>
<dbReference type="Gene3D" id="3.40.50.11950">
    <property type="match status" value="1"/>
</dbReference>
<dbReference type="EMBL" id="VDLU01000002">
    <property type="protein sequence ID" value="TNJ28398.1"/>
    <property type="molecule type" value="Genomic_DNA"/>
</dbReference>
<evidence type="ECO:0000256" key="3">
    <source>
        <dbReference type="ARBA" id="ARBA00022679"/>
    </source>
</evidence>
<evidence type="ECO:0000256" key="6">
    <source>
        <dbReference type="ARBA" id="ARBA00022840"/>
    </source>
</evidence>
<keyword evidence="4 9" id="KW-0547">Nucleotide-binding</keyword>
<comment type="function">
    <text evidence="9">Bifunctional inositol kinase that acts in concert with the IP6K kinases to synthesize the diphosphate group-containing inositol pyrophosphates diphosphoinositol pentakisphosphate, PP-InsP5, and bis-diphosphoinositol tetrakisphosphate, (PP)2-InsP4. PP-InsP5 and (PP)2-InsP4, also respectively called InsP7 and InsP8, may regulate a variety of cellular processes, including apoptosis, vesicle trafficking, cytoskeletal dynamics, and exocytosis. Phosphorylates inositol hexakisphosphate (InsP6).</text>
</comment>
<keyword evidence="5 9" id="KW-0418">Kinase</keyword>
<comment type="similarity">
    <text evidence="1 9">Belongs to the histidine acid phosphatase family. VIP1 subfamily.</text>
</comment>
<dbReference type="PANTHER" id="PTHR12750">
    <property type="entry name" value="DIPHOSPHOINOSITOL PENTAKISPHOSPHATE KINASE"/>
    <property type="match status" value="1"/>
</dbReference>
<evidence type="ECO:0000313" key="12">
    <source>
        <dbReference type="EMBL" id="TNJ28398.1"/>
    </source>
</evidence>
<evidence type="ECO:0000256" key="1">
    <source>
        <dbReference type="ARBA" id="ARBA00005609"/>
    </source>
</evidence>
<dbReference type="GO" id="GO:0005524">
    <property type="term" value="F:ATP binding"/>
    <property type="evidence" value="ECO:0007669"/>
    <property type="project" value="UniProtKB-KW"/>
</dbReference>
<dbReference type="GO" id="GO:0006020">
    <property type="term" value="P:inositol metabolic process"/>
    <property type="evidence" value="ECO:0007669"/>
    <property type="project" value="TreeGrafter"/>
</dbReference>
<dbReference type="Proteomes" id="UP000315496">
    <property type="component" value="Chromosome 2"/>
</dbReference>
<evidence type="ECO:0000256" key="10">
    <source>
        <dbReference type="SAM" id="MobiDB-lite"/>
    </source>
</evidence>
<dbReference type="Gene3D" id="3.40.50.1240">
    <property type="entry name" value="Phosphoglycerate mutase-like"/>
    <property type="match status" value="1"/>
</dbReference>
<dbReference type="PANTHER" id="PTHR12750:SF9">
    <property type="entry name" value="INOSITOL HEXAKISPHOSPHATE AND DIPHOSPHOINOSITOL-PENTAKISPHOSPHATE KINASE"/>
    <property type="match status" value="1"/>
</dbReference>
<dbReference type="VEuPathDB" id="GiardiaDB:GMRT_12530"/>
<dbReference type="InterPro" id="IPR037446">
    <property type="entry name" value="His_Pase_VIP1"/>
</dbReference>
<comment type="catalytic activity">
    <reaction evidence="8">
        <text>1D-myo-inositol hexakisphosphate + ATP = 1-diphospho-1D-myo-inositol 2,3,4,5,6-pentakisphosphate + ADP</text>
        <dbReference type="Rhea" id="RHEA:37459"/>
        <dbReference type="ChEBI" id="CHEBI:30616"/>
        <dbReference type="ChEBI" id="CHEBI:58130"/>
        <dbReference type="ChEBI" id="CHEBI:74946"/>
        <dbReference type="ChEBI" id="CHEBI:456216"/>
        <dbReference type="EC" id="2.7.4.24"/>
    </reaction>
    <physiologicalReaction direction="left-to-right" evidence="8">
        <dbReference type="Rhea" id="RHEA:37460"/>
    </physiologicalReaction>
</comment>
<evidence type="ECO:0000256" key="7">
    <source>
        <dbReference type="ARBA" id="ARBA00033696"/>
    </source>
</evidence>
<dbReference type="GO" id="GO:0033857">
    <property type="term" value="F:5-diphosphoinositol pentakisphosphate 1-kinase activity"/>
    <property type="evidence" value="ECO:0007669"/>
    <property type="project" value="TreeGrafter"/>
</dbReference>
<comment type="catalytic activity">
    <reaction evidence="7">
        <text>5-diphospho-1D-myo-inositol 1,2,3,4,6-pentakisphosphate + ATP + H(+) = 1,5-bis(diphospho)-1D-myo-inositol 2,3,4,6-tetrakisphosphate + ADP</text>
        <dbReference type="Rhea" id="RHEA:10276"/>
        <dbReference type="ChEBI" id="CHEBI:15378"/>
        <dbReference type="ChEBI" id="CHEBI:30616"/>
        <dbReference type="ChEBI" id="CHEBI:58628"/>
        <dbReference type="ChEBI" id="CHEBI:77983"/>
        <dbReference type="ChEBI" id="CHEBI:456216"/>
        <dbReference type="EC" id="2.7.4.24"/>
    </reaction>
    <physiologicalReaction direction="left-to-right" evidence="7">
        <dbReference type="Rhea" id="RHEA:10277"/>
    </physiologicalReaction>
</comment>
<evidence type="ECO:0000256" key="5">
    <source>
        <dbReference type="ARBA" id="ARBA00022777"/>
    </source>
</evidence>
<comment type="caution">
    <text evidence="12">The sequence shown here is derived from an EMBL/GenBank/DDBJ whole genome shotgun (WGS) entry which is preliminary data.</text>
</comment>
<dbReference type="InterPro" id="IPR029033">
    <property type="entry name" value="His_PPase_superfam"/>
</dbReference>
<dbReference type="GO" id="GO:0052723">
    <property type="term" value="F:inositol hexakisphosphate 1-kinase activity"/>
    <property type="evidence" value="ECO:0007669"/>
    <property type="project" value="RHEA"/>
</dbReference>
<dbReference type="GO" id="GO:0032958">
    <property type="term" value="P:inositol phosphate biosynthetic process"/>
    <property type="evidence" value="ECO:0007669"/>
    <property type="project" value="TreeGrafter"/>
</dbReference>
<feature type="domain" description="VIP1 N-terminal" evidence="11">
    <location>
        <begin position="9"/>
        <end position="97"/>
    </location>
</feature>
<keyword evidence="6 9" id="KW-0067">ATP-binding</keyword>
<comment type="subcellular location">
    <subcellularLocation>
        <location evidence="9">Cytoplasm</location>
        <location evidence="9">Cytosol</location>
    </subcellularLocation>
</comment>
<evidence type="ECO:0000313" key="13">
    <source>
        <dbReference type="Proteomes" id="UP000315496"/>
    </source>
</evidence>
<dbReference type="Pfam" id="PF18086">
    <property type="entry name" value="PPIP5K2_N"/>
    <property type="match status" value="1"/>
</dbReference>
<reference evidence="12 13" key="1">
    <citation type="submission" date="2019-05" db="EMBL/GenBank/DDBJ databases">
        <title>The compact genome of Giardia muris reveals important steps in the evolution of intestinal protozoan parasites.</title>
        <authorList>
            <person name="Xu F."/>
            <person name="Jimenez-Gonzalez A."/>
            <person name="Einarsson E."/>
            <person name="Astvaldsson A."/>
            <person name="Peirasmaki D."/>
            <person name="Eckmann L."/>
            <person name="Andersson J.O."/>
            <person name="Svard S.G."/>
            <person name="Jerlstrom-Hultqvist J."/>
        </authorList>
    </citation>
    <scope>NUCLEOTIDE SEQUENCE [LARGE SCALE GENOMIC DNA]</scope>
    <source>
        <strain evidence="12 13">Roberts-Thomson</strain>
    </source>
</reference>
<dbReference type="EC" id="2.7.4.24" evidence="9"/>
<dbReference type="GO" id="GO:0005829">
    <property type="term" value="C:cytosol"/>
    <property type="evidence" value="ECO:0007669"/>
    <property type="project" value="UniProtKB-SubCell"/>
</dbReference>
<evidence type="ECO:0000256" key="8">
    <source>
        <dbReference type="ARBA" id="ARBA00034629"/>
    </source>
</evidence>
<gene>
    <name evidence="12" type="ORF">GMRT_12530</name>
</gene>
<keyword evidence="2 9" id="KW-0963">Cytoplasm</keyword>
<dbReference type="InterPro" id="IPR040557">
    <property type="entry name" value="VIP1_N"/>
</dbReference>